<keyword evidence="1" id="KW-0863">Zinc-finger</keyword>
<dbReference type="GO" id="GO:0008270">
    <property type="term" value="F:zinc ion binding"/>
    <property type="evidence" value="ECO:0007669"/>
    <property type="project" value="UniProtKB-KW"/>
</dbReference>
<dbReference type="AlphaFoldDB" id="A0A6G1ITD2"/>
<gene>
    <name evidence="3" type="ORF">K458DRAFT_420739</name>
</gene>
<dbReference type="SUPFAM" id="SSF57850">
    <property type="entry name" value="RING/U-box"/>
    <property type="match status" value="1"/>
</dbReference>
<protein>
    <recommendedName>
        <fullName evidence="2">RING-type domain-containing protein</fullName>
    </recommendedName>
</protein>
<feature type="domain" description="RING-type" evidence="2">
    <location>
        <begin position="36"/>
        <end position="104"/>
    </location>
</feature>
<accession>A0A6G1ITD2</accession>
<organism evidence="3 4">
    <name type="scientific">Lentithecium fluviatile CBS 122367</name>
    <dbReference type="NCBI Taxonomy" id="1168545"/>
    <lineage>
        <taxon>Eukaryota</taxon>
        <taxon>Fungi</taxon>
        <taxon>Dikarya</taxon>
        <taxon>Ascomycota</taxon>
        <taxon>Pezizomycotina</taxon>
        <taxon>Dothideomycetes</taxon>
        <taxon>Pleosporomycetidae</taxon>
        <taxon>Pleosporales</taxon>
        <taxon>Massarineae</taxon>
        <taxon>Lentitheciaceae</taxon>
        <taxon>Lentithecium</taxon>
    </lineage>
</organism>
<proteinExistence type="predicted"/>
<keyword evidence="4" id="KW-1185">Reference proteome</keyword>
<dbReference type="PROSITE" id="PS50089">
    <property type="entry name" value="ZF_RING_2"/>
    <property type="match status" value="1"/>
</dbReference>
<dbReference type="Proteomes" id="UP000799291">
    <property type="component" value="Unassembled WGS sequence"/>
</dbReference>
<dbReference type="EMBL" id="MU005592">
    <property type="protein sequence ID" value="KAF2681201.1"/>
    <property type="molecule type" value="Genomic_DNA"/>
</dbReference>
<keyword evidence="1" id="KW-0862">Zinc</keyword>
<evidence type="ECO:0000313" key="3">
    <source>
        <dbReference type="EMBL" id="KAF2681201.1"/>
    </source>
</evidence>
<reference evidence="3" key="1">
    <citation type="journal article" date="2020" name="Stud. Mycol.">
        <title>101 Dothideomycetes genomes: a test case for predicting lifestyles and emergence of pathogens.</title>
        <authorList>
            <person name="Haridas S."/>
            <person name="Albert R."/>
            <person name="Binder M."/>
            <person name="Bloem J."/>
            <person name="Labutti K."/>
            <person name="Salamov A."/>
            <person name="Andreopoulos B."/>
            <person name="Baker S."/>
            <person name="Barry K."/>
            <person name="Bills G."/>
            <person name="Bluhm B."/>
            <person name="Cannon C."/>
            <person name="Castanera R."/>
            <person name="Culley D."/>
            <person name="Daum C."/>
            <person name="Ezra D."/>
            <person name="Gonzalez J."/>
            <person name="Henrissat B."/>
            <person name="Kuo A."/>
            <person name="Liang C."/>
            <person name="Lipzen A."/>
            <person name="Lutzoni F."/>
            <person name="Magnuson J."/>
            <person name="Mondo S."/>
            <person name="Nolan M."/>
            <person name="Ohm R."/>
            <person name="Pangilinan J."/>
            <person name="Park H.-J."/>
            <person name="Ramirez L."/>
            <person name="Alfaro M."/>
            <person name="Sun H."/>
            <person name="Tritt A."/>
            <person name="Yoshinaga Y."/>
            <person name="Zwiers L.-H."/>
            <person name="Turgeon B."/>
            <person name="Goodwin S."/>
            <person name="Spatafora J."/>
            <person name="Crous P."/>
            <person name="Grigoriev I."/>
        </authorList>
    </citation>
    <scope>NUCLEOTIDE SEQUENCE</scope>
    <source>
        <strain evidence="3">CBS 122367</strain>
    </source>
</reference>
<dbReference type="InterPro" id="IPR001841">
    <property type="entry name" value="Znf_RING"/>
</dbReference>
<evidence type="ECO:0000259" key="2">
    <source>
        <dbReference type="PROSITE" id="PS50089"/>
    </source>
</evidence>
<name>A0A6G1ITD2_9PLEO</name>
<dbReference type="Gene3D" id="3.30.40.10">
    <property type="entry name" value="Zinc/RING finger domain, C3HC4 (zinc finger)"/>
    <property type="match status" value="1"/>
</dbReference>
<dbReference type="InterPro" id="IPR013083">
    <property type="entry name" value="Znf_RING/FYVE/PHD"/>
</dbReference>
<evidence type="ECO:0000256" key="1">
    <source>
        <dbReference type="PROSITE-ProRule" id="PRU00175"/>
    </source>
</evidence>
<dbReference type="OrthoDB" id="5600418at2759"/>
<keyword evidence="1" id="KW-0479">Metal-binding</keyword>
<sequence>MTPQPTNTARRAPDPGFVLFTTPIPLGSKILESPECPICMEPYIDFTKSSADPNSIAGEWAVRVEMTAGQDGAKRCCGHIFGRRCLSRHVRGKDPWHHRCPICREPWFIGYPKPRATTREGPTERTQSVLRQCERRLRGGIRRISGRVSNRRRDQPSSPFVQQVLDAFGIAAGGEEITASVAQAERMLDRLYRRLEDSVQQVGQLDESLGS</sequence>
<evidence type="ECO:0000313" key="4">
    <source>
        <dbReference type="Proteomes" id="UP000799291"/>
    </source>
</evidence>